<dbReference type="Proteomes" id="UP000636960">
    <property type="component" value="Unassembled WGS sequence"/>
</dbReference>
<evidence type="ECO:0000313" key="2">
    <source>
        <dbReference type="Proteomes" id="UP000636960"/>
    </source>
</evidence>
<dbReference type="RefSeq" id="WP_203781545.1">
    <property type="nucleotide sequence ID" value="NZ_BOMV01000026.1"/>
</dbReference>
<sequence length="1485" mass="160414">MSDPDEIVNTIAAGSRTELENLQERLAAAIERTRDPSTLALLWNTSGMVTAQLARKFQADTAGQAVAAFRAAADHLLFTIASAESQQSFTGILQNLIQALMLPGADVAGLESVTQFINRHRNAPPLSRPEALAEVQARLGSAFLHHALVREDQRPGLARRGRQLMEAAMSHELPDAGLLYGGALYFNYLTALVMTATRPDDLRNFADTAIAFDRSPGVALRTPPLREHAVHQLAQAGATGDPALIARQAWRLWQAWAPDFLEALVTTAESGVPMLPELPEWGQLLLAWDVQRAVLATRQAKPDLMRSYTGWLTAVIGYPAPFAALIGAYAEQEAAPPDDRDLSPSPARPTSVEALVLERELPQWRSADATDLLAALHGQASRRFGWDGPADDAAPEQFFVSEINDLLVQLTDQDETLRAAGILRRIEAEEIMTFSRLRLAIAMYRRLIRWTYTADAAGLGETESWLRRAGALAAEVISGAGYEEIELELAYRARAEAATQLLHVASHVLALDAAALDRMAEEAIAAYRDRFSAAGSVVTSLNANLAYTRASSTIAALNRGEQREQPDTEAAFAVFLQVFLTGRRESPADPAKVGIQAGNAILLAAHVAESTAMAHRHELLDASHAVLTRAGLDPPPVLDLHIDAVLGLMDDPLRRIVAVDRALLADTAARLATAIDPTRPDTAARMRRRARRLVDEDSAGNVDHALATWRRMTSSGDLTDAVRELQFWLLEMLQVPSYQFGRTVGVHMAGRQVGYLLRYLPAPDRMTLVRTAYLVADSARYAGQLDLSAAWYSVLLAPRPDDPEPVRALLAVVRHDHMQMLVQHACSKRDQQAAVRALRDIAGMPHDGEHDPRRQLLTALAIVVAEFGATLDGDEFIVSVDSLLDDACATAADADWAQLASVLRGHLALAEVWSRPSQLDKLILLCSRVLDRGVDADREAELLRARAYCHRLRGEIARNTRDLERITFLQDELLAHGDPLDKIRGRDLVRESLVASACSALAEGSPQVAVDIAELGRARALSVMAERVRAHSRVGWHNPPRRWVTDGGMSPLLRWFTDALAGRFTGEALTAEQAGWLDFDWLRGFFPEGHGPAVVSWSLAHTRAGFAEAAALSARVGIVTYQIVRRETLHLVHLVGPGAVVYTGGIDLGAADHLTRLFESWRSAFDAWSDAPTPELQPVVIDVGGLAGLPARHRRAVAALTGSYALANRPGGGLLSYLPTVRLAVTADRDRAGGRPTGPIRILHIGDDTSTLIGPWMEAAALAAQNHVEVISLVGADVSMEKFAEHAGWATIIVASCHGSFDQSDPLATVLSIGLSLADIATDAALADVSFFLVAACNAGRRGDTAYEREAFSFATAALAGGCTWAAAPIAPVNDLASALLVTDFVTGLRDQEPPNAFADALAGLQSCPEQVLQERAAAAWNRLQADAGLVSRMPWPIWAVSGTVEARIRELRRGGTGATENYVLFGAGTRERSASGAPQPGHPS</sequence>
<evidence type="ECO:0000313" key="1">
    <source>
        <dbReference type="EMBL" id="GIE95247.1"/>
    </source>
</evidence>
<evidence type="ECO:0008006" key="3">
    <source>
        <dbReference type="Google" id="ProtNLM"/>
    </source>
</evidence>
<dbReference type="EMBL" id="BOMV01000026">
    <property type="protein sequence ID" value="GIE95247.1"/>
    <property type="molecule type" value="Genomic_DNA"/>
</dbReference>
<name>A0A919JXS2_9ACTN</name>
<accession>A0A919JXS2</accession>
<keyword evidence="2" id="KW-1185">Reference proteome</keyword>
<gene>
    <name evidence="1" type="ORF">Ari01nite_27120</name>
</gene>
<protein>
    <recommendedName>
        <fullName evidence="3">CHAT domain-containing protein</fullName>
    </recommendedName>
</protein>
<comment type="caution">
    <text evidence="1">The sequence shown here is derived from an EMBL/GenBank/DDBJ whole genome shotgun (WGS) entry which is preliminary data.</text>
</comment>
<organism evidence="1 2">
    <name type="scientific">Paractinoplanes rishiriensis</name>
    <dbReference type="NCBI Taxonomy" id="1050105"/>
    <lineage>
        <taxon>Bacteria</taxon>
        <taxon>Bacillati</taxon>
        <taxon>Actinomycetota</taxon>
        <taxon>Actinomycetes</taxon>
        <taxon>Micromonosporales</taxon>
        <taxon>Micromonosporaceae</taxon>
        <taxon>Paractinoplanes</taxon>
    </lineage>
</organism>
<proteinExistence type="predicted"/>
<reference evidence="1" key="1">
    <citation type="submission" date="2021-01" db="EMBL/GenBank/DDBJ databases">
        <title>Whole genome shotgun sequence of Actinoplanes rishiriensis NBRC 108556.</title>
        <authorList>
            <person name="Komaki H."/>
            <person name="Tamura T."/>
        </authorList>
    </citation>
    <scope>NUCLEOTIDE SEQUENCE</scope>
    <source>
        <strain evidence="1">NBRC 108556</strain>
    </source>
</reference>